<organism evidence="1 2">
    <name type="scientific">Limosilactobacillus mucosae</name>
    <name type="common">Lactobacillus mucosae</name>
    <dbReference type="NCBI Taxonomy" id="97478"/>
    <lineage>
        <taxon>Bacteria</taxon>
        <taxon>Bacillati</taxon>
        <taxon>Bacillota</taxon>
        <taxon>Bacilli</taxon>
        <taxon>Lactobacillales</taxon>
        <taxon>Lactobacillaceae</taxon>
        <taxon>Limosilactobacillus</taxon>
    </lineage>
</organism>
<accession>A0A508YJX3</accession>
<name>A0A508YJX3_LIMMU</name>
<dbReference type="RefSeq" id="WP_143113031.1">
    <property type="nucleotide sequence ID" value="NZ_CABFNH010000014.1"/>
</dbReference>
<reference evidence="1 2" key="1">
    <citation type="submission" date="2019-06" db="EMBL/GenBank/DDBJ databases">
        <authorList>
            <person name="Rodrigo-Torres L."/>
            <person name="Arahal R. D."/>
            <person name="Lucena T."/>
        </authorList>
    </citation>
    <scope>NUCLEOTIDE SEQUENCE [LARGE SCALE GENOMIC DNA]</scope>
    <source>
        <strain evidence="1 2">INIA P508</strain>
    </source>
</reference>
<proteinExistence type="predicted"/>
<dbReference type="EMBL" id="CABFNH010000014">
    <property type="protein sequence ID" value="VTZ90325.1"/>
    <property type="molecule type" value="Genomic_DNA"/>
</dbReference>
<protein>
    <submittedName>
        <fullName evidence="1">Uncharacterized protein</fullName>
    </submittedName>
</protein>
<evidence type="ECO:0000313" key="1">
    <source>
        <dbReference type="EMBL" id="VTZ90325.1"/>
    </source>
</evidence>
<gene>
    <name evidence="1" type="ORF">LMUP508_01119</name>
</gene>
<dbReference type="Proteomes" id="UP000365705">
    <property type="component" value="Unassembled WGS sequence"/>
</dbReference>
<dbReference type="AlphaFoldDB" id="A0A508YJX3"/>
<evidence type="ECO:0000313" key="2">
    <source>
        <dbReference type="Proteomes" id="UP000365705"/>
    </source>
</evidence>
<sequence length="66" mass="7515">MKIYEVIPNFGGPSHVVIANNERQAIGMIVDYVNLHSNNSFCHYMMSDFYANEIHVDSLPEPMIIS</sequence>